<dbReference type="EMBL" id="JBHSBM010000018">
    <property type="protein sequence ID" value="MFC4060236.1"/>
    <property type="molecule type" value="Genomic_DNA"/>
</dbReference>
<feature type="compositionally biased region" description="Polar residues" evidence="2">
    <location>
        <begin position="504"/>
        <end position="515"/>
    </location>
</feature>
<evidence type="ECO:0000256" key="2">
    <source>
        <dbReference type="SAM" id="MobiDB-lite"/>
    </source>
</evidence>
<evidence type="ECO:0000259" key="3">
    <source>
        <dbReference type="Pfam" id="PF04233"/>
    </source>
</evidence>
<feature type="region of interest" description="Disordered" evidence="2">
    <location>
        <begin position="494"/>
        <end position="515"/>
    </location>
</feature>
<dbReference type="InterPro" id="IPR006528">
    <property type="entry name" value="Phage_head_morphogenesis_dom"/>
</dbReference>
<dbReference type="SUPFAM" id="SSF55144">
    <property type="entry name" value="LigT-like"/>
    <property type="match status" value="1"/>
</dbReference>
<evidence type="ECO:0000256" key="1">
    <source>
        <dbReference type="SAM" id="Coils"/>
    </source>
</evidence>
<proteinExistence type="predicted"/>
<dbReference type="RefSeq" id="WP_377289296.1">
    <property type="nucleotide sequence ID" value="NZ_JBHSBM010000018.1"/>
</dbReference>
<keyword evidence="1" id="KW-0175">Coiled coil</keyword>
<protein>
    <submittedName>
        <fullName evidence="4">Phage minor head protein</fullName>
    </submittedName>
</protein>
<evidence type="ECO:0000313" key="4">
    <source>
        <dbReference type="EMBL" id="MFC4060236.1"/>
    </source>
</evidence>
<feature type="coiled-coil region" evidence="1">
    <location>
        <begin position="1200"/>
        <end position="1227"/>
    </location>
</feature>
<reference evidence="5" key="1">
    <citation type="journal article" date="2019" name="Int. J. Syst. Evol. Microbiol.">
        <title>The Global Catalogue of Microorganisms (GCM) 10K type strain sequencing project: providing services to taxonomists for standard genome sequencing and annotation.</title>
        <authorList>
            <consortium name="The Broad Institute Genomics Platform"/>
            <consortium name="The Broad Institute Genome Sequencing Center for Infectious Disease"/>
            <person name="Wu L."/>
            <person name="Ma J."/>
        </authorList>
    </citation>
    <scope>NUCLEOTIDE SEQUENCE [LARGE SCALE GENOMIC DNA]</scope>
    <source>
        <strain evidence="5">TBRC 4489</strain>
    </source>
</reference>
<keyword evidence="5" id="KW-1185">Reference proteome</keyword>
<comment type="caution">
    <text evidence="4">The sequence shown here is derived from an EMBL/GenBank/DDBJ whole genome shotgun (WGS) entry which is preliminary data.</text>
</comment>
<feature type="domain" description="Phage head morphogenesis" evidence="3">
    <location>
        <begin position="143"/>
        <end position="266"/>
    </location>
</feature>
<organism evidence="4 5">
    <name type="scientific">Planomonospora corallina</name>
    <dbReference type="NCBI Taxonomy" id="1806052"/>
    <lineage>
        <taxon>Bacteria</taxon>
        <taxon>Bacillati</taxon>
        <taxon>Actinomycetota</taxon>
        <taxon>Actinomycetes</taxon>
        <taxon>Streptosporangiales</taxon>
        <taxon>Streptosporangiaceae</taxon>
        <taxon>Planomonospora</taxon>
    </lineage>
</organism>
<dbReference type="Gene3D" id="3.90.1140.10">
    <property type="entry name" value="Cyclic phosphodiesterase"/>
    <property type="match status" value="1"/>
</dbReference>
<dbReference type="Pfam" id="PF04233">
    <property type="entry name" value="Phage_Mu_F"/>
    <property type="match status" value="1"/>
</dbReference>
<evidence type="ECO:0000313" key="5">
    <source>
        <dbReference type="Proteomes" id="UP001595850"/>
    </source>
</evidence>
<dbReference type="Proteomes" id="UP001595850">
    <property type="component" value="Unassembled WGS sequence"/>
</dbReference>
<dbReference type="InterPro" id="IPR009097">
    <property type="entry name" value="Cyclic_Pdiesterase"/>
</dbReference>
<accession>A0ABV8IAP4</accession>
<gene>
    <name evidence="4" type="ORF">ACFOWE_18180</name>
</gene>
<name>A0ABV8IAP4_9ACTN</name>
<sequence>MTGRDPRQVQRDAADRALARLEDLVEAAVQQALGQVAADYAAYLAGTSRRGVTASLDDGELRRIADLWAGQLRKILAVLLAVFEAAARAIFRRFGVPLPPDVEDLPGRWLDDPFSVPDRVQAYLTTATNRLSGVGDRLWEAARQALADGVAAGEGVDQLRDRLQETFAAGGVQLGAARAERIARTEVVSVWNRASLDAAMGLPDGARPAYKTWLATADERTRPAHWEADGFTVPLAAPFMVAGEPLLYPGDPAGSPAVVINCRCTCVFGSDAEPPDDDGRQYLDEQEIARVVAFFEEQGIVRDAHASADLSAAADGSHLKGAMIALMPARDDAERLAVDGGEAPDDLHLTLLYLGGPDGSAWDDNHRSDLAENVRAAARSRFSGPVTGTAFGVNHWNPGSDEPSWVWAVGDDRDRPAGAPRLQDVRDAVTAALDDTRDHPEIPAQHSPWVPHVCAAYSSNPGLLSDMVQRLGPITFDRIRLAFAGDVTDIPLGPATDQEDAMTTVDSTPRRWSTPSPAALAFENTETGDGRIFAPRALYWEAGPWPLQYADEMLHGHEGAELAGAIDTIGRDGDRIPSTGVLYPSQASGAAAIRLLEEGAPLGVSVDLDDVDVEFVDRRPTEPDTTDEEEVVVMLASLAAVSVLPLPGGSHLVSATHRVEHTAAGAAAPVQATHTVQWTTGPGGRIPAAALRAALHAAGVVTAAAGDPDDPNGTVLHAEQSGELVMRITRARVRGATLVSMPAFAQARIFLDADPAEQAASAAPPPGRMGDVVTYVATSPVPVGALDVATALDMTVASARDYLVRAVAAGYITRLARGLYVAAATLPEASTAPAEVTASMCGDTGLPIHDGSDAAWDGDAAASRVLEWATGVDGVDVDRLSAAFLWRDDDADPATLAAYRLGIADVAGGELRIIPGGVFAAADALHDGDGGVPAGDQEQLRDRVARLYERLAEHLGDPALAPPWQEAGEGMDELEASAWQQFQDLPPLPASWFREPTPEELPPGSGGVHVRAGRVYGWVAQRGVPHEAYPGRRLTIESLGELDFSAFLRSRFQLDDGSVVRVGAMTMNAGHHRDGAECETAACQWDDTRTVAGIVTVGMSDGGLWFSGAAAPWLSQWDQMVFSACQPSYHVRQLPSGRWSLRAVLSVPVPGHPSELVAASAVVDRSNMALAASTAGGFRAGRPAGWPATRAAGPLAGASVEEVVERLADELERRAAARAEIEQLAQLVAPARAEVAAGLAAQMKEGA</sequence>